<dbReference type="AlphaFoldDB" id="A0AAV1JVX3"/>
<protein>
    <submittedName>
        <fullName evidence="1">Uncharacterized protein</fullName>
    </submittedName>
</protein>
<organism evidence="1 2">
    <name type="scientific">Leptosia nina</name>
    <dbReference type="NCBI Taxonomy" id="320188"/>
    <lineage>
        <taxon>Eukaryota</taxon>
        <taxon>Metazoa</taxon>
        <taxon>Ecdysozoa</taxon>
        <taxon>Arthropoda</taxon>
        <taxon>Hexapoda</taxon>
        <taxon>Insecta</taxon>
        <taxon>Pterygota</taxon>
        <taxon>Neoptera</taxon>
        <taxon>Endopterygota</taxon>
        <taxon>Lepidoptera</taxon>
        <taxon>Glossata</taxon>
        <taxon>Ditrysia</taxon>
        <taxon>Papilionoidea</taxon>
        <taxon>Pieridae</taxon>
        <taxon>Pierinae</taxon>
        <taxon>Leptosia</taxon>
    </lineage>
</organism>
<evidence type="ECO:0000313" key="2">
    <source>
        <dbReference type="Proteomes" id="UP001497472"/>
    </source>
</evidence>
<dbReference type="Proteomes" id="UP001497472">
    <property type="component" value="Unassembled WGS sequence"/>
</dbReference>
<gene>
    <name evidence="1" type="ORF">LNINA_LOCUS11798</name>
</gene>
<proteinExistence type="predicted"/>
<sequence>MITNSDVGVESVQLELEESDICGGIIESEIIGEGVFINSEMTEQEQERPPKRGREKDSEEVWKVSRKSKRFGRMSQEGDLVRIAEDLIEVSLTCTEKLPKQFGLAKLLKSENIKNIIKVKYVNSYKVIIQFSCEVRAETMV</sequence>
<dbReference type="EMBL" id="CAVLEF010000163">
    <property type="protein sequence ID" value="CAK1552768.1"/>
    <property type="molecule type" value="Genomic_DNA"/>
</dbReference>
<reference evidence="1 2" key="1">
    <citation type="submission" date="2023-11" db="EMBL/GenBank/DDBJ databases">
        <authorList>
            <person name="Okamura Y."/>
        </authorList>
    </citation>
    <scope>NUCLEOTIDE SEQUENCE [LARGE SCALE GENOMIC DNA]</scope>
</reference>
<name>A0AAV1JVX3_9NEOP</name>
<evidence type="ECO:0000313" key="1">
    <source>
        <dbReference type="EMBL" id="CAK1552768.1"/>
    </source>
</evidence>
<comment type="caution">
    <text evidence="1">The sequence shown here is derived from an EMBL/GenBank/DDBJ whole genome shotgun (WGS) entry which is preliminary data.</text>
</comment>
<accession>A0AAV1JVX3</accession>
<keyword evidence="2" id="KW-1185">Reference proteome</keyword>